<feature type="region of interest" description="Disordered" evidence="3">
    <location>
        <begin position="1"/>
        <end position="21"/>
    </location>
</feature>
<dbReference type="Proteomes" id="UP000288805">
    <property type="component" value="Unassembled WGS sequence"/>
</dbReference>
<feature type="compositionally biased region" description="Basic and acidic residues" evidence="3">
    <location>
        <begin position="9"/>
        <end position="20"/>
    </location>
</feature>
<reference evidence="6 7" key="1">
    <citation type="journal article" date="2018" name="PLoS Genet.">
        <title>Population sequencing reveals clonal diversity and ancestral inbreeding in the grapevine cultivar Chardonnay.</title>
        <authorList>
            <person name="Roach M.J."/>
            <person name="Johnson D.L."/>
            <person name="Bohlmann J."/>
            <person name="van Vuuren H.J."/>
            <person name="Jones S.J."/>
            <person name="Pretorius I.S."/>
            <person name="Schmidt S.A."/>
            <person name="Borneman A.R."/>
        </authorList>
    </citation>
    <scope>NUCLEOTIDE SEQUENCE [LARGE SCALE GENOMIC DNA]</scope>
    <source>
        <strain evidence="7">cv. Chardonnay</strain>
        <tissue evidence="6">Leaf</tissue>
    </source>
</reference>
<keyword evidence="4" id="KW-0472">Membrane</keyword>
<gene>
    <name evidence="6" type="primary">MSI1_1</name>
    <name evidence="6" type="ORF">CK203_054907</name>
</gene>
<keyword evidence="1" id="KW-0853">WD repeat</keyword>
<evidence type="ECO:0000313" key="7">
    <source>
        <dbReference type="Proteomes" id="UP000288805"/>
    </source>
</evidence>
<comment type="caution">
    <text evidence="6">The sequence shown here is derived from an EMBL/GenBank/DDBJ whole genome shotgun (WGS) entry which is preliminary data.</text>
</comment>
<sequence>MGKDEEEMRGEIEEREEPPGKDYTVQKMILGTHTSENEPNYLMPCTKFNSLWKMLRTMLVSMMMTALMLVVLVAPMASCMVRILILCEVKVSPIGMKDYDF</sequence>
<accession>A0A438GJ68</accession>
<dbReference type="AlphaFoldDB" id="A0A438GJ68"/>
<name>A0A438GJ68_VITVI</name>
<evidence type="ECO:0000256" key="3">
    <source>
        <dbReference type="SAM" id="MobiDB-lite"/>
    </source>
</evidence>
<feature type="transmembrane region" description="Helical" evidence="4">
    <location>
        <begin position="57"/>
        <end position="77"/>
    </location>
</feature>
<feature type="domain" description="Histone-binding protein RBBP4-like N-terminal" evidence="5">
    <location>
        <begin position="18"/>
        <end position="43"/>
    </location>
</feature>
<evidence type="ECO:0000256" key="2">
    <source>
        <dbReference type="ARBA" id="ARBA00022737"/>
    </source>
</evidence>
<evidence type="ECO:0000256" key="4">
    <source>
        <dbReference type="SAM" id="Phobius"/>
    </source>
</evidence>
<keyword evidence="4" id="KW-1133">Transmembrane helix</keyword>
<proteinExistence type="predicted"/>
<evidence type="ECO:0000259" key="5">
    <source>
        <dbReference type="Pfam" id="PF12265"/>
    </source>
</evidence>
<protein>
    <submittedName>
        <fullName evidence="6">WD-40 repeat-containing protein MSI1</fullName>
    </submittedName>
</protein>
<dbReference type="InterPro" id="IPR022052">
    <property type="entry name" value="Histone-bd_RBBP4-like_N"/>
</dbReference>
<keyword evidence="2" id="KW-0677">Repeat</keyword>
<dbReference type="Pfam" id="PF12265">
    <property type="entry name" value="CAF1C_H4-bd"/>
    <property type="match status" value="1"/>
</dbReference>
<organism evidence="6 7">
    <name type="scientific">Vitis vinifera</name>
    <name type="common">Grape</name>
    <dbReference type="NCBI Taxonomy" id="29760"/>
    <lineage>
        <taxon>Eukaryota</taxon>
        <taxon>Viridiplantae</taxon>
        <taxon>Streptophyta</taxon>
        <taxon>Embryophyta</taxon>
        <taxon>Tracheophyta</taxon>
        <taxon>Spermatophyta</taxon>
        <taxon>Magnoliopsida</taxon>
        <taxon>eudicotyledons</taxon>
        <taxon>Gunneridae</taxon>
        <taxon>Pentapetalae</taxon>
        <taxon>rosids</taxon>
        <taxon>Vitales</taxon>
        <taxon>Vitaceae</taxon>
        <taxon>Viteae</taxon>
        <taxon>Vitis</taxon>
    </lineage>
</organism>
<keyword evidence="4" id="KW-0812">Transmembrane</keyword>
<evidence type="ECO:0000256" key="1">
    <source>
        <dbReference type="ARBA" id="ARBA00022574"/>
    </source>
</evidence>
<evidence type="ECO:0000313" key="6">
    <source>
        <dbReference type="EMBL" id="RVW72227.1"/>
    </source>
</evidence>
<dbReference type="EMBL" id="QGNW01000419">
    <property type="protein sequence ID" value="RVW72227.1"/>
    <property type="molecule type" value="Genomic_DNA"/>
</dbReference>